<dbReference type="InterPro" id="IPR011453">
    <property type="entry name" value="DUF1559"/>
</dbReference>
<dbReference type="Pfam" id="PF07596">
    <property type="entry name" value="SBP_bac_10"/>
    <property type="match status" value="1"/>
</dbReference>
<dbReference type="OrthoDB" id="248923at2"/>
<organism evidence="3 4">
    <name type="scientific">Gimesia alba</name>
    <dbReference type="NCBI Taxonomy" id="2527973"/>
    <lineage>
        <taxon>Bacteria</taxon>
        <taxon>Pseudomonadati</taxon>
        <taxon>Planctomycetota</taxon>
        <taxon>Planctomycetia</taxon>
        <taxon>Planctomycetales</taxon>
        <taxon>Planctomycetaceae</taxon>
        <taxon>Gimesia</taxon>
    </lineage>
</organism>
<gene>
    <name evidence="3" type="primary">xcpT_14</name>
    <name evidence="3" type="ORF">Pan241w_09890</name>
</gene>
<evidence type="ECO:0000256" key="1">
    <source>
        <dbReference type="SAM" id="Phobius"/>
    </source>
</evidence>
<dbReference type="Proteomes" id="UP000317171">
    <property type="component" value="Chromosome"/>
</dbReference>
<reference evidence="3 4" key="1">
    <citation type="submission" date="2019-02" db="EMBL/GenBank/DDBJ databases">
        <title>Deep-cultivation of Planctomycetes and their phenomic and genomic characterization uncovers novel biology.</title>
        <authorList>
            <person name="Wiegand S."/>
            <person name="Jogler M."/>
            <person name="Boedeker C."/>
            <person name="Pinto D."/>
            <person name="Vollmers J."/>
            <person name="Rivas-Marin E."/>
            <person name="Kohn T."/>
            <person name="Peeters S.H."/>
            <person name="Heuer A."/>
            <person name="Rast P."/>
            <person name="Oberbeckmann S."/>
            <person name="Bunk B."/>
            <person name="Jeske O."/>
            <person name="Meyerdierks A."/>
            <person name="Storesund J.E."/>
            <person name="Kallscheuer N."/>
            <person name="Luecker S."/>
            <person name="Lage O.M."/>
            <person name="Pohl T."/>
            <person name="Merkel B.J."/>
            <person name="Hornburger P."/>
            <person name="Mueller R.-W."/>
            <person name="Bruemmer F."/>
            <person name="Labrenz M."/>
            <person name="Spormann A.M."/>
            <person name="Op den Camp H."/>
            <person name="Overmann J."/>
            <person name="Amann R."/>
            <person name="Jetten M.S.M."/>
            <person name="Mascher T."/>
            <person name="Medema M.H."/>
            <person name="Devos D.P."/>
            <person name="Kaster A.-K."/>
            <person name="Ovreas L."/>
            <person name="Rohde M."/>
            <person name="Galperin M.Y."/>
            <person name="Jogler C."/>
        </authorList>
    </citation>
    <scope>NUCLEOTIDE SEQUENCE [LARGE SCALE GENOMIC DNA]</scope>
    <source>
        <strain evidence="3 4">Pan241w</strain>
    </source>
</reference>
<feature type="domain" description="DUF1559" evidence="2">
    <location>
        <begin position="39"/>
        <end position="325"/>
    </location>
</feature>
<dbReference type="SUPFAM" id="SSF54523">
    <property type="entry name" value="Pili subunits"/>
    <property type="match status" value="1"/>
</dbReference>
<keyword evidence="1" id="KW-0812">Transmembrane</keyword>
<dbReference type="KEGG" id="gaz:Pan241w_09890"/>
<keyword evidence="1" id="KW-1133">Transmembrane helix</keyword>
<dbReference type="EMBL" id="CP036269">
    <property type="protein sequence ID" value="QDT40930.1"/>
    <property type="molecule type" value="Genomic_DNA"/>
</dbReference>
<keyword evidence="1" id="KW-0472">Membrane</keyword>
<dbReference type="PANTHER" id="PTHR30093">
    <property type="entry name" value="GENERAL SECRETION PATHWAY PROTEIN G"/>
    <property type="match status" value="1"/>
</dbReference>
<dbReference type="Pfam" id="PF07963">
    <property type="entry name" value="N_methyl"/>
    <property type="match status" value="1"/>
</dbReference>
<keyword evidence="4" id="KW-1185">Reference proteome</keyword>
<sequence length="343" mass="36816">MLFPEFDRRRARSGFTLIELLVVIAIIAILIALLLPAVQQAREAARRAQCKNNLKQIGLAIHNYESAYRVFPGLSSESAYGYSVQARILPFVDQGNLQNLIDFDIPLMVGSGGSQSMNPVHNTVAGQVLPLFLCPSEPESPIFQNANTGSGVFAGTNYVVCTGDGTGTNYDTRARTNGMFFWGSASRFRDLTDGSSNTLILSESLMGNKLDGSGLVTDPQRQMARYRGGGMGAAGEGFTSAPGHNPDIAAAANAAGNYDGRGRSSWIWGREHLTSFNTYMTPNSDVPDVHRNGFGWFAPRSMHIGGVHVGLGDASVRFVSDSIDLTLWRALGTKGGGEVIGEF</sequence>
<dbReference type="RefSeq" id="WP_145211683.1">
    <property type="nucleotide sequence ID" value="NZ_CP036269.1"/>
</dbReference>
<dbReference type="InterPro" id="IPR027558">
    <property type="entry name" value="Pre_pil_HX9DG_C"/>
</dbReference>
<evidence type="ECO:0000313" key="3">
    <source>
        <dbReference type="EMBL" id="QDT40930.1"/>
    </source>
</evidence>
<dbReference type="NCBIfam" id="TIGR04294">
    <property type="entry name" value="pre_pil_HX9DG"/>
    <property type="match status" value="1"/>
</dbReference>
<name>A0A517RAN0_9PLAN</name>
<dbReference type="NCBIfam" id="TIGR02532">
    <property type="entry name" value="IV_pilin_GFxxxE"/>
    <property type="match status" value="1"/>
</dbReference>
<evidence type="ECO:0000259" key="2">
    <source>
        <dbReference type="Pfam" id="PF07596"/>
    </source>
</evidence>
<dbReference type="InterPro" id="IPR045584">
    <property type="entry name" value="Pilin-like"/>
</dbReference>
<evidence type="ECO:0000313" key="4">
    <source>
        <dbReference type="Proteomes" id="UP000317171"/>
    </source>
</evidence>
<dbReference type="Gene3D" id="3.30.700.10">
    <property type="entry name" value="Glycoprotein, Type 4 Pilin"/>
    <property type="match status" value="1"/>
</dbReference>
<accession>A0A517RAN0</accession>
<dbReference type="AlphaFoldDB" id="A0A517RAN0"/>
<protein>
    <submittedName>
        <fullName evidence="3">Type II secretion system protein G</fullName>
    </submittedName>
</protein>
<dbReference type="InterPro" id="IPR012902">
    <property type="entry name" value="N_methyl_site"/>
</dbReference>
<feature type="transmembrane region" description="Helical" evidence="1">
    <location>
        <begin position="20"/>
        <end position="38"/>
    </location>
</feature>
<proteinExistence type="predicted"/>
<dbReference type="PROSITE" id="PS00409">
    <property type="entry name" value="PROKAR_NTER_METHYL"/>
    <property type="match status" value="1"/>
</dbReference>
<dbReference type="PANTHER" id="PTHR30093:SF2">
    <property type="entry name" value="TYPE II SECRETION SYSTEM PROTEIN H"/>
    <property type="match status" value="1"/>
</dbReference>